<dbReference type="Proteomes" id="UP000706525">
    <property type="component" value="Unassembled WGS sequence"/>
</dbReference>
<proteinExistence type="predicted"/>
<gene>
    <name evidence="2" type="ORF">LMG32289_03909</name>
</gene>
<reference evidence="2 3" key="1">
    <citation type="submission" date="2021-08" db="EMBL/GenBank/DDBJ databases">
        <authorList>
            <person name="Peeters C."/>
        </authorList>
    </citation>
    <scope>NUCLEOTIDE SEQUENCE [LARGE SCALE GENOMIC DNA]</scope>
    <source>
        <strain evidence="2 3">LMG 32289</strain>
    </source>
</reference>
<keyword evidence="1" id="KW-1133">Transmembrane helix</keyword>
<organism evidence="2 3">
    <name type="scientific">Cupriavidus pampae</name>
    <dbReference type="NCBI Taxonomy" id="659251"/>
    <lineage>
        <taxon>Bacteria</taxon>
        <taxon>Pseudomonadati</taxon>
        <taxon>Pseudomonadota</taxon>
        <taxon>Betaproteobacteria</taxon>
        <taxon>Burkholderiales</taxon>
        <taxon>Burkholderiaceae</taxon>
        <taxon>Cupriavidus</taxon>
    </lineage>
</organism>
<dbReference type="RefSeq" id="WP_223991242.1">
    <property type="nucleotide sequence ID" value="NZ_CAJZAG010000007.1"/>
</dbReference>
<sequence>MKQFLAAPWAEIKEWWSPKIGVVGIVVLAAVPAISDQWPNFAPGLLALFPKHGAQWVPIVGAALAVLARVISQAAVLEAFRRLFRKKGGEDA</sequence>
<evidence type="ECO:0000313" key="3">
    <source>
        <dbReference type="Proteomes" id="UP000706525"/>
    </source>
</evidence>
<dbReference type="Pfam" id="PF25612">
    <property type="entry name" value="DUF7940"/>
    <property type="match status" value="1"/>
</dbReference>
<evidence type="ECO:0000313" key="2">
    <source>
        <dbReference type="EMBL" id="CAG9177794.1"/>
    </source>
</evidence>
<evidence type="ECO:0008006" key="4">
    <source>
        <dbReference type="Google" id="ProtNLM"/>
    </source>
</evidence>
<dbReference type="InterPro" id="IPR057700">
    <property type="entry name" value="DUF7940"/>
</dbReference>
<keyword evidence="3" id="KW-1185">Reference proteome</keyword>
<keyword evidence="1" id="KW-0812">Transmembrane</keyword>
<protein>
    <recommendedName>
        <fullName evidence="4">Holin</fullName>
    </recommendedName>
</protein>
<keyword evidence="1" id="KW-0472">Membrane</keyword>
<feature type="transmembrane region" description="Helical" evidence="1">
    <location>
        <begin position="55"/>
        <end position="77"/>
    </location>
</feature>
<evidence type="ECO:0000256" key="1">
    <source>
        <dbReference type="SAM" id="Phobius"/>
    </source>
</evidence>
<accession>A0ABM8XCS0</accession>
<comment type="caution">
    <text evidence="2">The sequence shown here is derived from an EMBL/GenBank/DDBJ whole genome shotgun (WGS) entry which is preliminary data.</text>
</comment>
<dbReference type="EMBL" id="CAJZAG010000007">
    <property type="protein sequence ID" value="CAG9177794.1"/>
    <property type="molecule type" value="Genomic_DNA"/>
</dbReference>
<name>A0ABM8XCS0_9BURK</name>
<feature type="transmembrane region" description="Helical" evidence="1">
    <location>
        <begin position="20"/>
        <end position="35"/>
    </location>
</feature>